<dbReference type="AlphaFoldDB" id="A0A6L5X6J6"/>
<feature type="compositionally biased region" description="Basic and acidic residues" evidence="2">
    <location>
        <begin position="352"/>
        <end position="361"/>
    </location>
</feature>
<evidence type="ECO:0000313" key="3">
    <source>
        <dbReference type="EMBL" id="MSS14002.1"/>
    </source>
</evidence>
<keyword evidence="4" id="KW-1185">Reference proteome</keyword>
<dbReference type="EMBL" id="VULZ01000002">
    <property type="protein sequence ID" value="MSS14002.1"/>
    <property type="molecule type" value="Genomic_DNA"/>
</dbReference>
<evidence type="ECO:0000256" key="2">
    <source>
        <dbReference type="SAM" id="MobiDB-lite"/>
    </source>
</evidence>
<evidence type="ECO:0000256" key="1">
    <source>
        <dbReference type="SAM" id="Coils"/>
    </source>
</evidence>
<feature type="coiled-coil region" evidence="1">
    <location>
        <begin position="150"/>
        <end position="210"/>
    </location>
</feature>
<comment type="caution">
    <text evidence="3">The sequence shown here is derived from an EMBL/GenBank/DDBJ whole genome shotgun (WGS) entry which is preliminary data.</text>
</comment>
<feature type="region of interest" description="Disordered" evidence="2">
    <location>
        <begin position="322"/>
        <end position="361"/>
    </location>
</feature>
<name>A0A6L5X6J6_9FIRM</name>
<sequence length="361" mass="40147">MSEVGDAVQVVMLFGRGAMLVGNISLKLAMQIVKLMNTIYLAKWEGKVSLNRLRQTKGDDFVFINVSSEKREDLAAVEREMKAHGIMFARMPDLCGGDARTQYAIASSDAVKMKAMLLDHTAGPNRHIRVGPISEADYMMTGKKADGTDTKEMEALKQSAQKNVEATMRKGKDSVEKTPDYRKRAGSGVAQQAEQEHVKVKNTFSQIQQKEQKVRETVSDVRIRVRDSVAEKGEESVFWISQKPVFENRQFSQFMLPDGIHSIFVRHEDILPYKDAATGKRVAVIFKDQAYSMMNMQKVDVVAADGSKAIAMFKLPGGAVVAHGSQQPDRKKPGSEVAVKSEREGFVPQVGKEVKPPEKIR</sequence>
<evidence type="ECO:0000313" key="4">
    <source>
        <dbReference type="Proteomes" id="UP000481852"/>
    </source>
</evidence>
<dbReference type="RefSeq" id="WP_154522897.1">
    <property type="nucleotide sequence ID" value="NZ_VULZ01000002.1"/>
</dbReference>
<accession>A0A6L5X6J6</accession>
<organism evidence="3 4">
    <name type="scientific">Porcincola intestinalis</name>
    <dbReference type="NCBI Taxonomy" id="2606632"/>
    <lineage>
        <taxon>Bacteria</taxon>
        <taxon>Bacillati</taxon>
        <taxon>Bacillota</taxon>
        <taxon>Clostridia</taxon>
        <taxon>Lachnospirales</taxon>
        <taxon>Lachnospiraceae</taxon>
        <taxon>Porcincola</taxon>
    </lineage>
</organism>
<reference evidence="3 4" key="1">
    <citation type="submission" date="2019-08" db="EMBL/GenBank/DDBJ databases">
        <title>In-depth cultivation of the pig gut microbiome towards novel bacterial diversity and tailored functional studies.</title>
        <authorList>
            <person name="Wylensek D."/>
            <person name="Hitch T.C.A."/>
            <person name="Clavel T."/>
        </authorList>
    </citation>
    <scope>NUCLEOTIDE SEQUENCE [LARGE SCALE GENOMIC DNA]</scope>
    <source>
        <strain evidence="3 4">Oil+RF-744-WCA-WT-11</strain>
    </source>
</reference>
<proteinExistence type="predicted"/>
<keyword evidence="1" id="KW-0175">Coiled coil</keyword>
<protein>
    <submittedName>
        <fullName evidence="3">Uncharacterized protein</fullName>
    </submittedName>
</protein>
<dbReference type="Proteomes" id="UP000481852">
    <property type="component" value="Unassembled WGS sequence"/>
</dbReference>
<gene>
    <name evidence="3" type="ORF">FYJ35_02920</name>
</gene>
<feature type="compositionally biased region" description="Basic and acidic residues" evidence="2">
    <location>
        <begin position="328"/>
        <end position="345"/>
    </location>
</feature>